<dbReference type="Proteomes" id="UP000028725">
    <property type="component" value="Unassembled WGS sequence"/>
</dbReference>
<gene>
    <name evidence="2" type="ORF">DB31_3717</name>
</gene>
<feature type="compositionally biased region" description="Basic and acidic residues" evidence="1">
    <location>
        <begin position="28"/>
        <end position="37"/>
    </location>
</feature>
<evidence type="ECO:0000313" key="2">
    <source>
        <dbReference type="EMBL" id="KFE71587.1"/>
    </source>
</evidence>
<keyword evidence="3" id="KW-1185">Reference proteome</keyword>
<reference evidence="2 3" key="1">
    <citation type="submission" date="2014-04" db="EMBL/GenBank/DDBJ databases">
        <title>Genome assembly of Hyalangium minutum DSM 14724.</title>
        <authorList>
            <person name="Sharma G."/>
            <person name="Subramanian S."/>
        </authorList>
    </citation>
    <scope>NUCLEOTIDE SEQUENCE [LARGE SCALE GENOMIC DNA]</scope>
    <source>
        <strain evidence="2 3">DSM 14724</strain>
    </source>
</reference>
<dbReference type="AlphaFoldDB" id="A0A085WV74"/>
<dbReference type="STRING" id="394096.DB31_3717"/>
<evidence type="ECO:0000313" key="3">
    <source>
        <dbReference type="Proteomes" id="UP000028725"/>
    </source>
</evidence>
<evidence type="ECO:0000256" key="1">
    <source>
        <dbReference type="SAM" id="MobiDB-lite"/>
    </source>
</evidence>
<accession>A0A085WV74</accession>
<comment type="caution">
    <text evidence="2">The sequence shown here is derived from an EMBL/GenBank/DDBJ whole genome shotgun (WGS) entry which is preliminary data.</text>
</comment>
<organism evidence="2 3">
    <name type="scientific">Hyalangium minutum</name>
    <dbReference type="NCBI Taxonomy" id="394096"/>
    <lineage>
        <taxon>Bacteria</taxon>
        <taxon>Pseudomonadati</taxon>
        <taxon>Myxococcota</taxon>
        <taxon>Myxococcia</taxon>
        <taxon>Myxococcales</taxon>
        <taxon>Cystobacterineae</taxon>
        <taxon>Archangiaceae</taxon>
        <taxon>Hyalangium</taxon>
    </lineage>
</organism>
<dbReference type="EMBL" id="JMCB01000002">
    <property type="protein sequence ID" value="KFE71587.1"/>
    <property type="molecule type" value="Genomic_DNA"/>
</dbReference>
<protein>
    <submittedName>
        <fullName evidence="2">Uncharacterized protein</fullName>
    </submittedName>
</protein>
<name>A0A085WV74_9BACT</name>
<proteinExistence type="predicted"/>
<sequence>MELDQRAPHAASDGGHLPRTPHVSHAFHRLDPHSPRI</sequence>
<feature type="region of interest" description="Disordered" evidence="1">
    <location>
        <begin position="1"/>
        <end position="37"/>
    </location>
</feature>